<sequence>MHSVMKPTRTAAAAPSAEGARGSVRIDGVSCGFDATTVLRGLDLTIDPGEFLTLLGPSGSGKTTLLRVIAGLIEPSAGRVVIDGADVTKLPPQKRDLGFVFQNYALFPHLTVRQNIEYPLKVRKIPTARRRELIAEMLDIVGLTGMDKRYPSQLSGGQQQRVALARSLVHRPTVLLLDEPLGALDRRLRQELGRELRRIQRETGTTAIYVTHDQEEAYVLSDRIGIMRDGLLTQLGAPIELYQQPGDLFVAGFLGDVNLVAGCVLERGPAATVIDIGGSRLPCRDETDIAVSATATCVIRPEHLSVRAIGSTSPGDHEQHYLANAVVDDAYFLGQAFRLKLSWQQGSLTADVDAGGRLPAVGEEVSVFVRAGTASVVRSRESAP</sequence>
<evidence type="ECO:0000313" key="5">
    <source>
        <dbReference type="EMBL" id="GAA2389785.1"/>
    </source>
</evidence>
<dbReference type="InterPro" id="IPR017871">
    <property type="entry name" value="ABC_transporter-like_CS"/>
</dbReference>
<dbReference type="Pfam" id="PF00005">
    <property type="entry name" value="ABC_tran"/>
    <property type="match status" value="1"/>
</dbReference>
<dbReference type="Proteomes" id="UP001501444">
    <property type="component" value="Unassembled WGS sequence"/>
</dbReference>
<dbReference type="InterPro" id="IPR050093">
    <property type="entry name" value="ABC_SmlMolc_Importer"/>
</dbReference>
<comment type="caution">
    <text evidence="5">The sequence shown here is derived from an EMBL/GenBank/DDBJ whole genome shotgun (WGS) entry which is preliminary data.</text>
</comment>
<feature type="domain" description="ABC transporter" evidence="4">
    <location>
        <begin position="24"/>
        <end position="254"/>
    </location>
</feature>
<proteinExistence type="predicted"/>
<dbReference type="PROSITE" id="PS50893">
    <property type="entry name" value="ABC_TRANSPORTER_2"/>
    <property type="match status" value="1"/>
</dbReference>
<evidence type="ECO:0000259" key="4">
    <source>
        <dbReference type="PROSITE" id="PS50893"/>
    </source>
</evidence>
<protein>
    <submittedName>
        <fullName evidence="5">ABC transporter ATP-binding protein</fullName>
    </submittedName>
</protein>
<dbReference type="InterPro" id="IPR003593">
    <property type="entry name" value="AAA+_ATPase"/>
</dbReference>
<dbReference type="EMBL" id="BAAARV010000120">
    <property type="protein sequence ID" value="GAA2389785.1"/>
    <property type="molecule type" value="Genomic_DNA"/>
</dbReference>
<keyword evidence="1" id="KW-0813">Transport</keyword>
<dbReference type="InterPro" id="IPR003439">
    <property type="entry name" value="ABC_transporter-like_ATP-bd"/>
</dbReference>
<gene>
    <name evidence="5" type="ORF">GCM10010170_101580</name>
</gene>
<dbReference type="GO" id="GO:0005524">
    <property type="term" value="F:ATP binding"/>
    <property type="evidence" value="ECO:0007669"/>
    <property type="project" value="UniProtKB-KW"/>
</dbReference>
<dbReference type="PROSITE" id="PS00211">
    <property type="entry name" value="ABC_TRANSPORTER_1"/>
    <property type="match status" value="1"/>
</dbReference>
<dbReference type="InterPro" id="IPR008995">
    <property type="entry name" value="Mo/tungstate-bd_C_term_dom"/>
</dbReference>
<dbReference type="PANTHER" id="PTHR42781:SF4">
    <property type="entry name" value="SPERMIDINE_PUTRESCINE IMPORT ATP-BINDING PROTEIN POTA"/>
    <property type="match status" value="1"/>
</dbReference>
<evidence type="ECO:0000313" key="6">
    <source>
        <dbReference type="Proteomes" id="UP001501444"/>
    </source>
</evidence>
<reference evidence="5 6" key="1">
    <citation type="journal article" date="2019" name="Int. J. Syst. Evol. Microbiol.">
        <title>The Global Catalogue of Microorganisms (GCM) 10K type strain sequencing project: providing services to taxonomists for standard genome sequencing and annotation.</title>
        <authorList>
            <consortium name="The Broad Institute Genomics Platform"/>
            <consortium name="The Broad Institute Genome Sequencing Center for Infectious Disease"/>
            <person name="Wu L."/>
            <person name="Ma J."/>
        </authorList>
    </citation>
    <scope>NUCLEOTIDE SEQUENCE [LARGE SCALE GENOMIC DNA]</scope>
    <source>
        <strain evidence="5 6">JCM 3272</strain>
    </source>
</reference>
<evidence type="ECO:0000256" key="1">
    <source>
        <dbReference type="ARBA" id="ARBA00022448"/>
    </source>
</evidence>
<evidence type="ECO:0000256" key="2">
    <source>
        <dbReference type="ARBA" id="ARBA00022741"/>
    </source>
</evidence>
<dbReference type="SUPFAM" id="SSF50331">
    <property type="entry name" value="MOP-like"/>
    <property type="match status" value="1"/>
</dbReference>
<dbReference type="Pfam" id="PF08402">
    <property type="entry name" value="TOBE_2"/>
    <property type="match status" value="1"/>
</dbReference>
<accession>A0ABN3HX56</accession>
<keyword evidence="3 5" id="KW-0067">ATP-binding</keyword>
<organism evidence="5 6">
    <name type="scientific">Dactylosporangium salmoneum</name>
    <dbReference type="NCBI Taxonomy" id="53361"/>
    <lineage>
        <taxon>Bacteria</taxon>
        <taxon>Bacillati</taxon>
        <taxon>Actinomycetota</taxon>
        <taxon>Actinomycetes</taxon>
        <taxon>Micromonosporales</taxon>
        <taxon>Micromonosporaceae</taxon>
        <taxon>Dactylosporangium</taxon>
    </lineage>
</organism>
<keyword evidence="2" id="KW-0547">Nucleotide-binding</keyword>
<dbReference type="PANTHER" id="PTHR42781">
    <property type="entry name" value="SPERMIDINE/PUTRESCINE IMPORT ATP-BINDING PROTEIN POTA"/>
    <property type="match status" value="1"/>
</dbReference>
<dbReference type="InterPro" id="IPR013611">
    <property type="entry name" value="Transp-assoc_OB_typ2"/>
</dbReference>
<keyword evidence="6" id="KW-1185">Reference proteome</keyword>
<evidence type="ECO:0000256" key="3">
    <source>
        <dbReference type="ARBA" id="ARBA00022840"/>
    </source>
</evidence>
<dbReference type="InterPro" id="IPR027417">
    <property type="entry name" value="P-loop_NTPase"/>
</dbReference>
<name>A0ABN3HX56_9ACTN</name>
<dbReference type="SUPFAM" id="SSF52540">
    <property type="entry name" value="P-loop containing nucleoside triphosphate hydrolases"/>
    <property type="match status" value="1"/>
</dbReference>
<dbReference type="Gene3D" id="2.40.50.100">
    <property type="match status" value="1"/>
</dbReference>
<dbReference type="Gene3D" id="3.40.50.300">
    <property type="entry name" value="P-loop containing nucleotide triphosphate hydrolases"/>
    <property type="match status" value="1"/>
</dbReference>
<dbReference type="SMART" id="SM00382">
    <property type="entry name" value="AAA"/>
    <property type="match status" value="1"/>
</dbReference>
<dbReference type="RefSeq" id="WP_344619947.1">
    <property type="nucleotide sequence ID" value="NZ_BAAARV010000120.1"/>
</dbReference>